<evidence type="ECO:0000259" key="6">
    <source>
        <dbReference type="Pfam" id="PF02234"/>
    </source>
</evidence>
<dbReference type="AlphaFoldDB" id="A0A978V356"/>
<feature type="region of interest" description="Disordered" evidence="5">
    <location>
        <begin position="36"/>
        <end position="115"/>
    </location>
</feature>
<feature type="compositionally biased region" description="Polar residues" evidence="5">
    <location>
        <begin position="233"/>
        <end position="252"/>
    </location>
</feature>
<dbReference type="InterPro" id="IPR003175">
    <property type="entry name" value="CDI_dom"/>
</dbReference>
<feature type="region of interest" description="Disordered" evidence="5">
    <location>
        <begin position="227"/>
        <end position="264"/>
    </location>
</feature>
<proteinExistence type="inferred from homology"/>
<reference evidence="7" key="1">
    <citation type="journal article" date="2021" name="Front. Plant Sci.">
        <title>Chromosome-Scale Genome Assembly for Chinese Sour Jujube and Insights Into Its Genome Evolution and Domestication Signature.</title>
        <authorList>
            <person name="Shen L.-Y."/>
            <person name="Luo H."/>
            <person name="Wang X.-L."/>
            <person name="Wang X.-M."/>
            <person name="Qiu X.-J."/>
            <person name="Liu H."/>
            <person name="Zhou S.-S."/>
            <person name="Jia K.-H."/>
            <person name="Nie S."/>
            <person name="Bao Y.-T."/>
            <person name="Zhang R.-G."/>
            <person name="Yun Q.-Z."/>
            <person name="Chai Y.-H."/>
            <person name="Lu J.-Y."/>
            <person name="Li Y."/>
            <person name="Zhao S.-W."/>
            <person name="Mao J.-F."/>
            <person name="Jia S.-G."/>
            <person name="Mao Y.-M."/>
        </authorList>
    </citation>
    <scope>NUCLEOTIDE SEQUENCE</scope>
    <source>
        <strain evidence="7">AT0</strain>
        <tissue evidence="7">Leaf</tissue>
    </source>
</reference>
<dbReference type="Pfam" id="PF02234">
    <property type="entry name" value="CDI"/>
    <property type="match status" value="1"/>
</dbReference>
<evidence type="ECO:0000256" key="2">
    <source>
        <dbReference type="ARBA" id="ARBA00010274"/>
    </source>
</evidence>
<name>A0A978V356_ZIZJJ</name>
<comment type="similarity">
    <text evidence="2">Belongs to the CDI family. ICK/KRP subfamily.</text>
</comment>
<feature type="domain" description="Cyclin-dependent kinase inhibitor" evidence="6">
    <location>
        <begin position="256"/>
        <end position="301"/>
    </location>
</feature>
<dbReference type="GO" id="GO:0004861">
    <property type="term" value="F:cyclin-dependent protein serine/threonine kinase inhibitor activity"/>
    <property type="evidence" value="ECO:0007669"/>
    <property type="project" value="InterPro"/>
</dbReference>
<evidence type="ECO:0000256" key="3">
    <source>
        <dbReference type="ARBA" id="ARBA00023013"/>
    </source>
</evidence>
<feature type="compositionally biased region" description="Low complexity" evidence="5">
    <location>
        <begin position="40"/>
        <end position="55"/>
    </location>
</feature>
<evidence type="ECO:0000256" key="1">
    <source>
        <dbReference type="ARBA" id="ARBA00004642"/>
    </source>
</evidence>
<sequence length="303" mass="33060">MGKYMRKTKAAGEVAVMEVAQSSLGVRTRAKTLALQRLQKSPAKTPAPAPAATSSGSYLQLRSRRLEKPPIVMPNNSEHKRQSKGAKLGCVHNSPKATNPNPRTSSRLRVGSVASGSHGSVSIGVLNGEDGEKGIEAKEIVGKEEEEVQENNNTANGDLGIEEASCGENLLDFEGRESKLEPIKTSFILDTKSTIQKVGGNRQSFVLGGISVISTRESTPCNLIRDPDVIRTPGSSTRPTNSAETSRRIQNSSRRHVPTTREMDEFFAGAEEEQQKQFIKKYNFDPVTDTPLPGRYEWEKVDP</sequence>
<dbReference type="InterPro" id="IPR044898">
    <property type="entry name" value="CDI_dom_sf"/>
</dbReference>
<comment type="subcellular location">
    <subcellularLocation>
        <location evidence="1">Nucleus</location>
        <location evidence="1">Nucleoplasm</location>
    </subcellularLocation>
</comment>
<dbReference type="Proteomes" id="UP000813462">
    <property type="component" value="Unassembled WGS sequence"/>
</dbReference>
<keyword evidence="3" id="KW-0649">Protein kinase inhibitor</keyword>
<gene>
    <name evidence="7" type="ORF">FEM48_Zijuj07G0069500</name>
</gene>
<dbReference type="GO" id="GO:0051726">
    <property type="term" value="P:regulation of cell cycle"/>
    <property type="evidence" value="ECO:0007669"/>
    <property type="project" value="InterPro"/>
</dbReference>
<feature type="region of interest" description="Disordered" evidence="5">
    <location>
        <begin position="281"/>
        <end position="303"/>
    </location>
</feature>
<keyword evidence="4" id="KW-0131">Cell cycle</keyword>
<evidence type="ECO:0000313" key="7">
    <source>
        <dbReference type="EMBL" id="KAH7521789.1"/>
    </source>
</evidence>
<dbReference type="Gene3D" id="4.10.365.10">
    <property type="entry name" value="p27"/>
    <property type="match status" value="1"/>
</dbReference>
<dbReference type="InterPro" id="IPR044275">
    <property type="entry name" value="KRP"/>
</dbReference>
<comment type="caution">
    <text evidence="7">The sequence shown here is derived from an EMBL/GenBank/DDBJ whole genome shotgun (WGS) entry which is preliminary data.</text>
</comment>
<feature type="compositionally biased region" description="Polar residues" evidence="5">
    <location>
        <begin position="95"/>
        <end position="107"/>
    </location>
</feature>
<evidence type="ECO:0000313" key="8">
    <source>
        <dbReference type="Proteomes" id="UP000813462"/>
    </source>
</evidence>
<evidence type="ECO:0000256" key="5">
    <source>
        <dbReference type="SAM" id="MobiDB-lite"/>
    </source>
</evidence>
<evidence type="ECO:0000256" key="4">
    <source>
        <dbReference type="ARBA" id="ARBA00023306"/>
    </source>
</evidence>
<organism evidence="7 8">
    <name type="scientific">Ziziphus jujuba var. spinosa</name>
    <dbReference type="NCBI Taxonomy" id="714518"/>
    <lineage>
        <taxon>Eukaryota</taxon>
        <taxon>Viridiplantae</taxon>
        <taxon>Streptophyta</taxon>
        <taxon>Embryophyta</taxon>
        <taxon>Tracheophyta</taxon>
        <taxon>Spermatophyta</taxon>
        <taxon>Magnoliopsida</taxon>
        <taxon>eudicotyledons</taxon>
        <taxon>Gunneridae</taxon>
        <taxon>Pentapetalae</taxon>
        <taxon>rosids</taxon>
        <taxon>fabids</taxon>
        <taxon>Rosales</taxon>
        <taxon>Rhamnaceae</taxon>
        <taxon>Paliureae</taxon>
        <taxon>Ziziphus</taxon>
    </lineage>
</organism>
<dbReference type="GO" id="GO:0005654">
    <property type="term" value="C:nucleoplasm"/>
    <property type="evidence" value="ECO:0007669"/>
    <property type="project" value="UniProtKB-SubCell"/>
</dbReference>
<accession>A0A978V356</accession>
<protein>
    <recommendedName>
        <fullName evidence="6">Cyclin-dependent kinase inhibitor domain-containing protein</fullName>
    </recommendedName>
</protein>
<dbReference type="EMBL" id="JAEACU010000007">
    <property type="protein sequence ID" value="KAH7521789.1"/>
    <property type="molecule type" value="Genomic_DNA"/>
</dbReference>
<dbReference type="PANTHER" id="PTHR46776">
    <property type="entry name" value="CYCLIN-DEPENDENT KINASE INHIBITOR 4-RELATED"/>
    <property type="match status" value="1"/>
</dbReference>